<reference evidence="1 2" key="2">
    <citation type="journal article" date="2014" name="PLoS ONE">
        <title>Evolution of mitochondria reconstructed from the energy metabolism of living bacteria.</title>
        <authorList>
            <person name="Degli Esposti M."/>
            <person name="Chouaia B."/>
            <person name="Comandatore F."/>
            <person name="Crotti E."/>
            <person name="Sassera D."/>
            <person name="Lievens P.M."/>
            <person name="Daffonchio D."/>
            <person name="Bandi C."/>
        </authorList>
    </citation>
    <scope>NUCLEOTIDE SEQUENCE [LARGE SCALE GENOMIC DNA]</scope>
    <source>
        <strain evidence="1 2">SF2.1</strain>
    </source>
</reference>
<evidence type="ECO:0000313" key="1">
    <source>
        <dbReference type="EMBL" id="CDG39921.1"/>
    </source>
</evidence>
<comment type="caution">
    <text evidence="1">The sequence shown here is derived from an EMBL/GenBank/DDBJ whole genome shotgun (WGS) entry which is preliminary data.</text>
</comment>
<proteinExistence type="predicted"/>
<dbReference type="EMBL" id="CBLX010000013">
    <property type="protein sequence ID" value="CDG39921.1"/>
    <property type="molecule type" value="Genomic_DNA"/>
</dbReference>
<reference evidence="1 2" key="1">
    <citation type="journal article" date="2014" name="Genome Biol. Evol.">
        <title>Acetic acid bacteria genomes reveal functional traits for adaptation to life in insect guts.</title>
        <authorList>
            <person name="Chouaia B."/>
            <person name="Gaiarsa S."/>
            <person name="Crotti E."/>
            <person name="Comandatore F."/>
            <person name="Degli Esposti M."/>
            <person name="Ricci I."/>
            <person name="Alma A."/>
            <person name="Favia G."/>
            <person name="Bandi C."/>
            <person name="Daffonchio D."/>
        </authorList>
    </citation>
    <scope>NUCLEOTIDE SEQUENCE [LARGE SCALE GENOMIC DNA]</scope>
    <source>
        <strain evidence="1 2">SF2.1</strain>
    </source>
</reference>
<dbReference type="AlphaFoldDB" id="A0A060QKI1"/>
<name>A0A060QKI1_9PROT</name>
<gene>
    <name evidence="1" type="ORF">ASAP_1876</name>
</gene>
<accession>A0A060QKI1</accession>
<organism evidence="1 2">
    <name type="scientific">Asaia bogorensis</name>
    <dbReference type="NCBI Taxonomy" id="91915"/>
    <lineage>
        <taxon>Bacteria</taxon>
        <taxon>Pseudomonadati</taxon>
        <taxon>Pseudomonadota</taxon>
        <taxon>Alphaproteobacteria</taxon>
        <taxon>Acetobacterales</taxon>
        <taxon>Acetobacteraceae</taxon>
        <taxon>Asaia</taxon>
    </lineage>
</organism>
<sequence length="57" mass="6242">MIKFASALRTKRVPLSSGGCRNGDMSKAHAIRPAMGSLTTRHVQVVMFIWKQGRISG</sequence>
<evidence type="ECO:0000313" key="2">
    <source>
        <dbReference type="Proteomes" id="UP000027583"/>
    </source>
</evidence>
<dbReference type="Proteomes" id="UP000027583">
    <property type="component" value="Unassembled WGS sequence"/>
</dbReference>
<protein>
    <submittedName>
        <fullName evidence="1">Uncharacterized protein</fullName>
    </submittedName>
</protein>